<keyword evidence="2" id="KW-1185">Reference proteome</keyword>
<gene>
    <name evidence="1" type="ORF">QCA50_010857</name>
</gene>
<proteinExistence type="predicted"/>
<sequence>MPRSPTLSTMFSLSAPSYSSLCLSGIDESTWAKSLSIRSSHPLNIKSISPSWLQGYHKRRPALFSRSCLISVDSPLAVSTPSSKPFLYEDKHTLCSPGMDWHTAYSTFPSYLMIMYRICSLDICMSLPNLFALTKSSTICITRMMPVIP</sequence>
<dbReference type="EMBL" id="JASBNA010000018">
    <property type="protein sequence ID" value="KAK7686045.1"/>
    <property type="molecule type" value="Genomic_DNA"/>
</dbReference>
<reference evidence="1 2" key="1">
    <citation type="submission" date="2022-09" db="EMBL/GenBank/DDBJ databases">
        <authorList>
            <person name="Palmer J.M."/>
        </authorList>
    </citation>
    <scope>NUCLEOTIDE SEQUENCE [LARGE SCALE GENOMIC DNA]</scope>
    <source>
        <strain evidence="1 2">DSM 7382</strain>
    </source>
</reference>
<dbReference type="AlphaFoldDB" id="A0AAW0G4F3"/>
<organism evidence="1 2">
    <name type="scientific">Cerrena zonata</name>
    <dbReference type="NCBI Taxonomy" id="2478898"/>
    <lineage>
        <taxon>Eukaryota</taxon>
        <taxon>Fungi</taxon>
        <taxon>Dikarya</taxon>
        <taxon>Basidiomycota</taxon>
        <taxon>Agaricomycotina</taxon>
        <taxon>Agaricomycetes</taxon>
        <taxon>Polyporales</taxon>
        <taxon>Cerrenaceae</taxon>
        <taxon>Cerrena</taxon>
    </lineage>
</organism>
<evidence type="ECO:0000313" key="2">
    <source>
        <dbReference type="Proteomes" id="UP001385951"/>
    </source>
</evidence>
<protein>
    <submittedName>
        <fullName evidence="1">Uncharacterized protein</fullName>
    </submittedName>
</protein>
<comment type="caution">
    <text evidence="1">The sequence shown here is derived from an EMBL/GenBank/DDBJ whole genome shotgun (WGS) entry which is preliminary data.</text>
</comment>
<name>A0AAW0G4F3_9APHY</name>
<dbReference type="Proteomes" id="UP001385951">
    <property type="component" value="Unassembled WGS sequence"/>
</dbReference>
<evidence type="ECO:0000313" key="1">
    <source>
        <dbReference type="EMBL" id="KAK7686045.1"/>
    </source>
</evidence>
<accession>A0AAW0G4F3</accession>